<evidence type="ECO:0000313" key="2">
    <source>
        <dbReference type="EMBL" id="KAL1604016.1"/>
    </source>
</evidence>
<organism evidence="2 3">
    <name type="scientific">Paraconiothyrium brasiliense</name>
    <dbReference type="NCBI Taxonomy" id="300254"/>
    <lineage>
        <taxon>Eukaryota</taxon>
        <taxon>Fungi</taxon>
        <taxon>Dikarya</taxon>
        <taxon>Ascomycota</taxon>
        <taxon>Pezizomycotina</taxon>
        <taxon>Dothideomycetes</taxon>
        <taxon>Pleosporomycetidae</taxon>
        <taxon>Pleosporales</taxon>
        <taxon>Massarineae</taxon>
        <taxon>Didymosphaeriaceae</taxon>
        <taxon>Paraconiothyrium</taxon>
    </lineage>
</organism>
<protein>
    <recommendedName>
        <fullName evidence="1">Heterokaryon incompatibility domain-containing protein</fullName>
    </recommendedName>
</protein>
<dbReference type="PANTHER" id="PTHR10622:SF10">
    <property type="entry name" value="HET DOMAIN-CONTAINING PROTEIN"/>
    <property type="match status" value="1"/>
</dbReference>
<dbReference type="InterPro" id="IPR010730">
    <property type="entry name" value="HET"/>
</dbReference>
<evidence type="ECO:0000259" key="1">
    <source>
        <dbReference type="Pfam" id="PF06985"/>
    </source>
</evidence>
<reference evidence="2 3" key="1">
    <citation type="submission" date="2024-02" db="EMBL/GenBank/DDBJ databases">
        <title>De novo assembly and annotation of 12 fungi associated with fruit tree decline syndrome in Ontario, Canada.</title>
        <authorList>
            <person name="Sulman M."/>
            <person name="Ellouze W."/>
            <person name="Ilyukhin E."/>
        </authorList>
    </citation>
    <scope>NUCLEOTIDE SEQUENCE [LARGE SCALE GENOMIC DNA]</scope>
    <source>
        <strain evidence="2 3">M42-189</strain>
    </source>
</reference>
<dbReference type="PANTHER" id="PTHR10622">
    <property type="entry name" value="HET DOMAIN-CONTAINING PROTEIN"/>
    <property type="match status" value="1"/>
</dbReference>
<sequence>MRLLHSETLEFATFYDDATPPYAILSHTWGDEEVTFEDMRFIQKRKSLPEDLRSSPEFMLAFDAAARLLFPPNRDPEKIAGYEKIRKTAEIAYKRGFEYFWIDTCCIDKSSSSELQEAINSMYSWYKKSALCMVYLEDVNASFLEGTWELSQEDIMRFAACLKSSRWIARGWTLQELIAPAKLTFYNKYWKSMTTKFVAAAAINIATNIPAYVLTTDQLHRASVAQKMSWAAKRRTTRTEDMAYCLLGLFQVHMPMLYGEGQHAFLRLQHEILQNSDDHTIFAWEPPCSPKLPSIYCGLLARSPEAFSSKLNLHIERSHFTYEAKEGVRIDLEIAPLVLPSGEVYYVAILGSAKRTKFSFGDIHHKFKYRFYMFLKQLDEPNNGHHKQYVRVMGISESAQHQVQHSILRFDPETICVRQQPIIPLNFKTTEFTQFVLRPAAGVPHIRAITVWPPGSIPEQKEIMIPNHNQDFFALISLYDNYQANVSNVQVLLKFARFPRVRYWCDVIIGKQWPKVDSVDAWRKAIEMNHSVKDLGRVKTFRIVPTTELSRVSIEPGIHRDQICPFVNIDGLVT</sequence>
<dbReference type="Proteomes" id="UP001521785">
    <property type="component" value="Unassembled WGS sequence"/>
</dbReference>
<comment type="caution">
    <text evidence="2">The sequence shown here is derived from an EMBL/GenBank/DDBJ whole genome shotgun (WGS) entry which is preliminary data.</text>
</comment>
<gene>
    <name evidence="2" type="ORF">SLS60_005608</name>
</gene>
<dbReference type="EMBL" id="JAKJXO020000006">
    <property type="protein sequence ID" value="KAL1604016.1"/>
    <property type="molecule type" value="Genomic_DNA"/>
</dbReference>
<keyword evidence="3" id="KW-1185">Reference proteome</keyword>
<evidence type="ECO:0000313" key="3">
    <source>
        <dbReference type="Proteomes" id="UP001521785"/>
    </source>
</evidence>
<accession>A0ABR3RHU1</accession>
<dbReference type="Pfam" id="PF06985">
    <property type="entry name" value="HET"/>
    <property type="match status" value="1"/>
</dbReference>
<proteinExistence type="predicted"/>
<feature type="domain" description="Heterokaryon incompatibility" evidence="1">
    <location>
        <begin position="22"/>
        <end position="176"/>
    </location>
</feature>
<name>A0ABR3RHU1_9PLEO</name>